<evidence type="ECO:0000313" key="1">
    <source>
        <dbReference type="EMBL" id="HIS79062.1"/>
    </source>
</evidence>
<dbReference type="Proteomes" id="UP000824141">
    <property type="component" value="Unassembled WGS sequence"/>
</dbReference>
<name>A0A9D1FSN3_9FIRM</name>
<dbReference type="EMBL" id="DVJM01000136">
    <property type="protein sequence ID" value="HIS79062.1"/>
    <property type="molecule type" value="Genomic_DNA"/>
</dbReference>
<reference evidence="1" key="2">
    <citation type="journal article" date="2021" name="PeerJ">
        <title>Extensive microbial diversity within the chicken gut microbiome revealed by metagenomics and culture.</title>
        <authorList>
            <person name="Gilroy R."/>
            <person name="Ravi A."/>
            <person name="Getino M."/>
            <person name="Pursley I."/>
            <person name="Horton D.L."/>
            <person name="Alikhan N.F."/>
            <person name="Baker D."/>
            <person name="Gharbi K."/>
            <person name="Hall N."/>
            <person name="Watson M."/>
            <person name="Adriaenssens E.M."/>
            <person name="Foster-Nyarko E."/>
            <person name="Jarju S."/>
            <person name="Secka A."/>
            <person name="Antonio M."/>
            <person name="Oren A."/>
            <person name="Chaudhuri R.R."/>
            <person name="La Ragione R."/>
            <person name="Hildebrand F."/>
            <person name="Pallen M.J."/>
        </authorList>
    </citation>
    <scope>NUCLEOTIDE SEQUENCE</scope>
    <source>
        <strain evidence="1">6086</strain>
    </source>
</reference>
<sequence>MCIEEVLRYYRLDFTRWKRLLEILWDITQTDNVWEWVAYTSNLDPETIASCQDWVEWEEKGDWEEPLPDRYRMFEEEFSVLREEYRALPPLADTILRQLLDCLGNAVTEDWSQEETPNSPSSAMYYIRQAEIVAEYNGIPLPQNEQALAFLLNQKDKHWGSPFNGLPLSVLTSQIPEQSKADHDKQSES</sequence>
<evidence type="ECO:0000313" key="2">
    <source>
        <dbReference type="Proteomes" id="UP000824141"/>
    </source>
</evidence>
<organism evidence="1 2">
    <name type="scientific">Candidatus Caccousia stercoris</name>
    <dbReference type="NCBI Taxonomy" id="2840723"/>
    <lineage>
        <taxon>Bacteria</taxon>
        <taxon>Bacillati</taxon>
        <taxon>Bacillota</taxon>
        <taxon>Clostridia</taxon>
        <taxon>Eubacteriales</taxon>
        <taxon>Oscillospiraceae</taxon>
        <taxon>Oscillospiraceae incertae sedis</taxon>
        <taxon>Candidatus Caccousia</taxon>
    </lineage>
</organism>
<gene>
    <name evidence="1" type="ORF">IAD03_06800</name>
</gene>
<accession>A0A9D1FSN3</accession>
<comment type="caution">
    <text evidence="1">The sequence shown here is derived from an EMBL/GenBank/DDBJ whole genome shotgun (WGS) entry which is preliminary data.</text>
</comment>
<protein>
    <submittedName>
        <fullName evidence="1">Uncharacterized protein</fullName>
    </submittedName>
</protein>
<proteinExistence type="predicted"/>
<reference evidence="1" key="1">
    <citation type="submission" date="2020-10" db="EMBL/GenBank/DDBJ databases">
        <authorList>
            <person name="Gilroy R."/>
        </authorList>
    </citation>
    <scope>NUCLEOTIDE SEQUENCE</scope>
    <source>
        <strain evidence="1">6086</strain>
    </source>
</reference>
<dbReference type="AlphaFoldDB" id="A0A9D1FSN3"/>